<feature type="transmembrane region" description="Helical" evidence="1">
    <location>
        <begin position="396"/>
        <end position="420"/>
    </location>
</feature>
<dbReference type="AlphaFoldDB" id="A0A1J1JFE5"/>
<dbReference type="EMBL" id="LO018304">
    <property type="protein sequence ID" value="CUM59473.1"/>
    <property type="molecule type" value="Genomic_DNA"/>
</dbReference>
<sequence>MSGEVYHIFIPDQIASHGGNQKVILRSGKSYDVTIPDQLQEGSKLRLKKSGLDKNDVLLILHTLYDKNNSYQQIINDLIRNCDIKYDSKVRCIQSYENIRENQLNDDLAAIDLLDFIVDSNKKNLDYEFVQRYQLASENYRLLWIEECLEKSLEVSRLSEHKKQALRGIYQCVRAGEAIGKLDYLNDLDSIITNSNIPVTVKQRYLNASVTSKAITTELFIINLIEDKVMSKVQKEKYLFVYIQVRDNQKITDLQQLLKLDELVLNSNIPEECKVIYKLASERVFEQKNEENSNNIIDRVAKVTKSVKKAAQIVPNAHAVLGHLGVEAGTKVAIAGLSGGAATNATLAVLGGGSVAAGGLGMLGGLVVVTGGAALIGAATLVSIVSVSQMDTEDKVNLGIAAVAGTLTSAATIATAWAAVGAFGVAGTGTAIGTLSGAAAYSAIMSALGGVSFMTGGAALIAAGAGFGIYNLLKNKKNNPKQLEARLYTLLEHQTHHLMTVFNYYLSEKTNEYFLAPNIPLDKLANALYKYVNLEQGERVLALVDQSLFGSGKVGLVFTENQLIWQEIWQEPKSLRYSNFPDVGCSLPNFSNEKLDSTLYNLLRELKEIYQFNKIENLPENKIENLDDADKLIQQIEMLNQICESCISLEPHIKNLNRIL</sequence>
<organism evidence="2">
    <name type="scientific">Planktothrix agardhii</name>
    <name type="common">Oscillatoria agardhii</name>
    <dbReference type="NCBI Taxonomy" id="1160"/>
    <lineage>
        <taxon>Bacteria</taxon>
        <taxon>Bacillati</taxon>
        <taxon>Cyanobacteriota</taxon>
        <taxon>Cyanophyceae</taxon>
        <taxon>Oscillatoriophycideae</taxon>
        <taxon>Oscillatoriales</taxon>
        <taxon>Microcoleaceae</taxon>
        <taxon>Planktothrix</taxon>
    </lineage>
</organism>
<feature type="transmembrane region" description="Helical" evidence="1">
    <location>
        <begin position="440"/>
        <end position="473"/>
    </location>
</feature>
<protein>
    <submittedName>
        <fullName evidence="2">Uncharacterized protein</fullName>
    </submittedName>
</protein>
<feature type="transmembrane region" description="Helical" evidence="1">
    <location>
        <begin position="360"/>
        <end position="384"/>
    </location>
</feature>
<gene>
    <name evidence="2" type="ORF">PLAM_1506</name>
</gene>
<keyword evidence="1" id="KW-0472">Membrane</keyword>
<evidence type="ECO:0000256" key="1">
    <source>
        <dbReference type="SAM" id="Phobius"/>
    </source>
</evidence>
<keyword evidence="1" id="KW-1133">Transmembrane helix</keyword>
<proteinExistence type="predicted"/>
<reference evidence="2" key="1">
    <citation type="submission" date="2015-09" db="EMBL/GenBank/DDBJ databases">
        <authorList>
            <person name="Jackson K.R."/>
            <person name="Lunt B.L."/>
            <person name="Fisher J.N.B."/>
            <person name="Gardner A.V."/>
            <person name="Bailey M.E."/>
            <person name="Deus L.M."/>
            <person name="Earl A.S."/>
            <person name="Gibby P.D."/>
            <person name="Hartmann K.A."/>
            <person name="Liu J.E."/>
            <person name="Manci A.M."/>
            <person name="Nielsen D.A."/>
            <person name="Solomon M.B."/>
            <person name="Breakwell D.P."/>
            <person name="Burnett S.H."/>
            <person name="Grose J.H."/>
        </authorList>
    </citation>
    <scope>NUCLEOTIDE SEQUENCE</scope>
    <source>
        <strain evidence="2">7805</strain>
    </source>
</reference>
<evidence type="ECO:0000313" key="2">
    <source>
        <dbReference type="EMBL" id="CUM59473.1"/>
    </source>
</evidence>
<keyword evidence="1" id="KW-0812">Transmembrane</keyword>
<dbReference type="RefSeq" id="WP_254034675.1">
    <property type="nucleotide sequence ID" value="NZ_LR882950.1"/>
</dbReference>
<accession>A0A1J1JFE5</accession>
<name>A0A1J1JFE5_PLAAG</name>